<dbReference type="RefSeq" id="WP_054539728.1">
    <property type="nucleotide sequence ID" value="NZ_JACIEQ010000003.1"/>
</dbReference>
<name>A0A840CGA5_9RHOB</name>
<reference evidence="1" key="1">
    <citation type="submission" date="2020-08" db="EMBL/GenBank/DDBJ databases">
        <title>Genomic Encyclopedia of Type Strains, Phase IV (KMG-IV): sequencing the most valuable type-strain genomes for metagenomic binning, comparative biology and taxonomic classification.</title>
        <authorList>
            <person name="Goeker M."/>
        </authorList>
    </citation>
    <scope>NUCLEOTIDE SEQUENCE [LARGE SCALE GENOMIC DNA]</scope>
    <source>
        <strain evidence="1">DSM 105040</strain>
    </source>
</reference>
<accession>A0A840CGA5</accession>
<dbReference type="Proteomes" id="UP000585681">
    <property type="component" value="Unassembled WGS sequence"/>
</dbReference>
<gene>
    <name evidence="1" type="ORF">GGR17_002347</name>
</gene>
<dbReference type="EMBL" id="JACIEQ010000003">
    <property type="protein sequence ID" value="MBB4022528.1"/>
    <property type="molecule type" value="Genomic_DNA"/>
</dbReference>
<evidence type="ECO:0000313" key="1">
    <source>
        <dbReference type="EMBL" id="MBB4022528.1"/>
    </source>
</evidence>
<protein>
    <submittedName>
        <fullName evidence="1">Uncharacterized protein</fullName>
    </submittedName>
</protein>
<dbReference type="AlphaFoldDB" id="A0A840CGA5"/>
<proteinExistence type="predicted"/>
<evidence type="ECO:0000313" key="2">
    <source>
        <dbReference type="Proteomes" id="UP000585681"/>
    </source>
</evidence>
<sequence length="65" mass="7345">MTVLIDVDYRKKFVQAADRAVEQLMGVKNELDALEKEQGSLTSYQQGLRRELEAAIAPSEEDFSL</sequence>
<comment type="caution">
    <text evidence="1">The sequence shown here is derived from an EMBL/GenBank/DDBJ whole genome shotgun (WGS) entry which is preliminary data.</text>
</comment>
<organism evidence="1 2">
    <name type="scientific">Actibacterium naphthalenivorans</name>
    <dbReference type="NCBI Taxonomy" id="1614693"/>
    <lineage>
        <taxon>Bacteria</taxon>
        <taxon>Pseudomonadati</taxon>
        <taxon>Pseudomonadota</taxon>
        <taxon>Alphaproteobacteria</taxon>
        <taxon>Rhodobacterales</taxon>
        <taxon>Roseobacteraceae</taxon>
        <taxon>Actibacterium</taxon>
    </lineage>
</organism>
<keyword evidence="2" id="KW-1185">Reference proteome</keyword>